<evidence type="ECO:0000256" key="8">
    <source>
        <dbReference type="PIRSR" id="PIRSR001123-2"/>
    </source>
</evidence>
<dbReference type="Proteomes" id="UP000264071">
    <property type="component" value="Unassembled WGS sequence"/>
</dbReference>
<comment type="cofactor">
    <cofactor evidence="8">
        <name>a divalent metal cation</name>
        <dbReference type="ChEBI" id="CHEBI:60240"/>
    </cofactor>
    <text evidence="8">Binds 2 divalent metal cations per subunit.</text>
</comment>
<name>A0A3D4VCP7_9BACT</name>
<feature type="binding site" evidence="8">
    <location>
        <position position="238"/>
    </location>
    <ligand>
        <name>Zn(2+)</name>
        <dbReference type="ChEBI" id="CHEBI:29105"/>
        <label>1</label>
    </ligand>
</feature>
<dbReference type="OMA" id="HKERIGI"/>
<feature type="binding site" evidence="8">
    <location>
        <position position="214"/>
    </location>
    <ligand>
        <name>Zn(2+)</name>
        <dbReference type="ChEBI" id="CHEBI:29105"/>
        <label>2</label>
    </ligand>
</feature>
<evidence type="ECO:0000256" key="3">
    <source>
        <dbReference type="ARBA" id="ARBA00022670"/>
    </source>
</evidence>
<dbReference type="GO" id="GO:0004177">
    <property type="term" value="F:aminopeptidase activity"/>
    <property type="evidence" value="ECO:0007669"/>
    <property type="project" value="UniProtKB-UniRule"/>
</dbReference>
<dbReference type="AlphaFoldDB" id="A0A3D4VCP7"/>
<protein>
    <submittedName>
        <fullName evidence="9">M42 family peptidase</fullName>
    </submittedName>
</protein>
<dbReference type="Gene3D" id="3.40.630.10">
    <property type="entry name" value="Zn peptidases"/>
    <property type="match status" value="1"/>
</dbReference>
<dbReference type="PANTHER" id="PTHR32481">
    <property type="entry name" value="AMINOPEPTIDASE"/>
    <property type="match status" value="1"/>
</dbReference>
<feature type="active site" description="Proton acceptor" evidence="7">
    <location>
        <position position="213"/>
    </location>
</feature>
<dbReference type="InterPro" id="IPR008007">
    <property type="entry name" value="Peptidase_M42"/>
</dbReference>
<keyword evidence="5" id="KW-0378">Hydrolase</keyword>
<gene>
    <name evidence="9" type="ORF">DGD08_15525</name>
</gene>
<evidence type="ECO:0000313" key="9">
    <source>
        <dbReference type="EMBL" id="HCT58614.1"/>
    </source>
</evidence>
<proteinExistence type="inferred from homology"/>
<dbReference type="PIRSF" id="PIRSF001123">
    <property type="entry name" value="PepA_GA"/>
    <property type="match status" value="1"/>
</dbReference>
<keyword evidence="4 8" id="KW-0479">Metal-binding</keyword>
<dbReference type="InterPro" id="IPR023367">
    <property type="entry name" value="Peptidase_M42_dom2"/>
</dbReference>
<dbReference type="Gene3D" id="2.40.30.40">
    <property type="entry name" value="Peptidase M42, domain 2"/>
    <property type="match status" value="1"/>
</dbReference>
<dbReference type="SUPFAM" id="SSF53187">
    <property type="entry name" value="Zn-dependent exopeptidases"/>
    <property type="match status" value="1"/>
</dbReference>
<evidence type="ECO:0000256" key="5">
    <source>
        <dbReference type="ARBA" id="ARBA00022801"/>
    </source>
</evidence>
<organism evidence="9 10">
    <name type="scientific">Gemmatimonas aurantiaca</name>
    <dbReference type="NCBI Taxonomy" id="173480"/>
    <lineage>
        <taxon>Bacteria</taxon>
        <taxon>Pseudomonadati</taxon>
        <taxon>Gemmatimonadota</taxon>
        <taxon>Gemmatimonadia</taxon>
        <taxon>Gemmatimonadales</taxon>
        <taxon>Gemmatimonadaceae</taxon>
        <taxon>Gemmatimonas</taxon>
    </lineage>
</organism>
<sequence length="359" mass="38529">MLSDSSIAFLKRLLDTPGPSGFEGAPARAWRTEAATFTSAIRADVIGNSYAVVEGTGGPNAPTILLAGHIDEIGVIITHIDDNGYIYFEPIGGWDPQVLVAQRMRFLGRNGDVFGVIGKKAIHLMKPEEREKASKITDLWVDIGVKNKAEAQELLQVGDAGVIDSRTMDMPNHRIVSRSIDDRIGAFVVLEALRRYAENPGHARVVAAATAQEEIGYTGGGARVAAHSQEATMAIAVDVTFATDHPGVKKEEIGEHNIGGGPVLTRGSVISPVVYRLLSETAQRLEIPFSIHAAGRFTSTDADAMQLARSGVATGLVSIPNRYMHSPNEMVSLEDLDRAATLIAETCRTVSDATDFTDR</sequence>
<comment type="caution">
    <text evidence="9">The sequence shown here is derived from an EMBL/GenBank/DDBJ whole genome shotgun (WGS) entry which is preliminary data.</text>
</comment>
<dbReference type="InterPro" id="IPR051464">
    <property type="entry name" value="Peptidase_M42_aminopept"/>
</dbReference>
<evidence type="ECO:0000256" key="7">
    <source>
        <dbReference type="PIRSR" id="PIRSR001123-1"/>
    </source>
</evidence>
<accession>A0A3D4VCP7</accession>
<feature type="binding site" evidence="8">
    <location>
        <position position="181"/>
    </location>
    <ligand>
        <name>Zn(2+)</name>
        <dbReference type="ChEBI" id="CHEBI:29105"/>
        <label>2</label>
    </ligand>
</feature>
<evidence type="ECO:0000256" key="4">
    <source>
        <dbReference type="ARBA" id="ARBA00022723"/>
    </source>
</evidence>
<evidence type="ECO:0000256" key="2">
    <source>
        <dbReference type="ARBA" id="ARBA00022438"/>
    </source>
</evidence>
<dbReference type="GO" id="GO:0006508">
    <property type="term" value="P:proteolysis"/>
    <property type="evidence" value="ECO:0007669"/>
    <property type="project" value="UniProtKB-KW"/>
</dbReference>
<evidence type="ECO:0000256" key="1">
    <source>
        <dbReference type="ARBA" id="ARBA00006272"/>
    </source>
</evidence>
<reference evidence="9 10" key="1">
    <citation type="journal article" date="2018" name="Nat. Biotechnol.">
        <title>A standardized bacterial taxonomy based on genome phylogeny substantially revises the tree of life.</title>
        <authorList>
            <person name="Parks D.H."/>
            <person name="Chuvochina M."/>
            <person name="Waite D.W."/>
            <person name="Rinke C."/>
            <person name="Skarshewski A."/>
            <person name="Chaumeil P.A."/>
            <person name="Hugenholtz P."/>
        </authorList>
    </citation>
    <scope>NUCLEOTIDE SEQUENCE [LARGE SCALE GENOMIC DNA]</scope>
    <source>
        <strain evidence="9">UBA8844</strain>
    </source>
</reference>
<dbReference type="GO" id="GO:0046872">
    <property type="term" value="F:metal ion binding"/>
    <property type="evidence" value="ECO:0007669"/>
    <property type="project" value="UniProtKB-UniRule"/>
</dbReference>
<feature type="binding site" evidence="8">
    <location>
        <position position="69"/>
    </location>
    <ligand>
        <name>Zn(2+)</name>
        <dbReference type="ChEBI" id="CHEBI:29105"/>
        <label>1</label>
    </ligand>
</feature>
<dbReference type="SUPFAM" id="SSF101821">
    <property type="entry name" value="Aminopeptidase/glucanase lid domain"/>
    <property type="match status" value="1"/>
</dbReference>
<keyword evidence="2" id="KW-0031">Aminopeptidase</keyword>
<dbReference type="PANTHER" id="PTHR32481:SF20">
    <property type="entry name" value="AMINOPEPTIDASE YSDC"/>
    <property type="match status" value="1"/>
</dbReference>
<dbReference type="CDD" id="cd05656">
    <property type="entry name" value="M42_Frv"/>
    <property type="match status" value="1"/>
</dbReference>
<evidence type="ECO:0000256" key="6">
    <source>
        <dbReference type="PIRNR" id="PIRNR001123"/>
    </source>
</evidence>
<feature type="binding site" evidence="8">
    <location>
        <position position="181"/>
    </location>
    <ligand>
        <name>Zn(2+)</name>
        <dbReference type="ChEBI" id="CHEBI:29105"/>
        <label>1</label>
    </ligand>
</feature>
<evidence type="ECO:0000313" key="10">
    <source>
        <dbReference type="Proteomes" id="UP000264071"/>
    </source>
</evidence>
<comment type="similarity">
    <text evidence="1 6">Belongs to the peptidase M42 family.</text>
</comment>
<dbReference type="Pfam" id="PF05343">
    <property type="entry name" value="Peptidase_M42"/>
    <property type="match status" value="1"/>
</dbReference>
<feature type="binding site" evidence="8">
    <location>
        <position position="325"/>
    </location>
    <ligand>
        <name>Zn(2+)</name>
        <dbReference type="ChEBI" id="CHEBI:29105"/>
        <label>2</label>
    </ligand>
</feature>
<dbReference type="EMBL" id="DPIY01000011">
    <property type="protein sequence ID" value="HCT58614.1"/>
    <property type="molecule type" value="Genomic_DNA"/>
</dbReference>
<keyword evidence="3" id="KW-0645">Protease</keyword>